<sequence>MAMSSSAQTSCAAPAKNHRVASVGRHSDAQVNCERRFGSCQLGTEGLSRPEISEPFLVRSEVSEKGEGVSRPSEAGHPAGGAAAEVERPEEVIGWFLRDGFKGGDFLDDHPDEKRVDEETFKFDFYFNHCIFRRESRADNVLLHFVWDKVKEWATTLSDWQQQPNGKDDAGKVHNAQQEAETILDLALSVKTLHLLILNPRKAVGRIQHKEMVSDHV</sequence>
<name>A0A843VGE2_COLES</name>
<comment type="caution">
    <text evidence="2">The sequence shown here is derived from an EMBL/GenBank/DDBJ whole genome shotgun (WGS) entry which is preliminary data.</text>
</comment>
<proteinExistence type="predicted"/>
<reference evidence="2" key="1">
    <citation type="submission" date="2017-07" db="EMBL/GenBank/DDBJ databases">
        <title>Taro Niue Genome Assembly and Annotation.</title>
        <authorList>
            <person name="Atibalentja N."/>
            <person name="Keating K."/>
            <person name="Fields C.J."/>
        </authorList>
    </citation>
    <scope>NUCLEOTIDE SEQUENCE</scope>
    <source>
        <strain evidence="2">Niue_2</strain>
        <tissue evidence="2">Leaf</tissue>
    </source>
</reference>
<dbReference type="AlphaFoldDB" id="A0A843VGE2"/>
<dbReference type="EMBL" id="NMUH01001446">
    <property type="protein sequence ID" value="MQL92434.1"/>
    <property type="molecule type" value="Genomic_DNA"/>
</dbReference>
<evidence type="ECO:0000313" key="2">
    <source>
        <dbReference type="EMBL" id="MQL92434.1"/>
    </source>
</evidence>
<feature type="region of interest" description="Disordered" evidence="1">
    <location>
        <begin position="63"/>
        <end position="86"/>
    </location>
</feature>
<accession>A0A843VGE2</accession>
<evidence type="ECO:0000256" key="1">
    <source>
        <dbReference type="SAM" id="MobiDB-lite"/>
    </source>
</evidence>
<dbReference type="Proteomes" id="UP000652761">
    <property type="component" value="Unassembled WGS sequence"/>
</dbReference>
<organism evidence="2 3">
    <name type="scientific">Colocasia esculenta</name>
    <name type="common">Wild taro</name>
    <name type="synonym">Arum esculentum</name>
    <dbReference type="NCBI Taxonomy" id="4460"/>
    <lineage>
        <taxon>Eukaryota</taxon>
        <taxon>Viridiplantae</taxon>
        <taxon>Streptophyta</taxon>
        <taxon>Embryophyta</taxon>
        <taxon>Tracheophyta</taxon>
        <taxon>Spermatophyta</taxon>
        <taxon>Magnoliopsida</taxon>
        <taxon>Liliopsida</taxon>
        <taxon>Araceae</taxon>
        <taxon>Aroideae</taxon>
        <taxon>Colocasieae</taxon>
        <taxon>Colocasia</taxon>
    </lineage>
</organism>
<protein>
    <submittedName>
        <fullName evidence="2">Uncharacterized protein</fullName>
    </submittedName>
</protein>
<keyword evidence="3" id="KW-1185">Reference proteome</keyword>
<feature type="compositionally biased region" description="Low complexity" evidence="1">
    <location>
        <begin position="75"/>
        <end position="84"/>
    </location>
</feature>
<gene>
    <name evidence="2" type="ORF">Taro_025054</name>
</gene>
<evidence type="ECO:0000313" key="3">
    <source>
        <dbReference type="Proteomes" id="UP000652761"/>
    </source>
</evidence>